<evidence type="ECO:0000256" key="2">
    <source>
        <dbReference type="ARBA" id="ARBA00022448"/>
    </source>
</evidence>
<sequence length="192" mass="21010">HFLSSSSASLKEEKNQTKNETLTSQAKTNFRGTSSLIFIFFDLKTSQTQNNGKEQKIPYSFLHHYHSNQNALEFHDLNRTTKALFPFSSPFEEMGGGGGGEGASYTVDDALTKMGFGTFQALVLAYAGMGQAAEAMEMMLLSFVGPAVQAEWGLSSRQESMITSVVFAGMLVGAYTWGIVSDNYGRRQVLSI</sequence>
<evidence type="ECO:0000256" key="6">
    <source>
        <dbReference type="SAM" id="MobiDB-lite"/>
    </source>
</evidence>
<keyword evidence="4" id="KW-1133">Transmembrane helix</keyword>
<evidence type="ECO:0000313" key="9">
    <source>
        <dbReference type="Proteomes" id="UP001202328"/>
    </source>
</evidence>
<name>A0AAD4TNV3_9MAGN</name>
<dbReference type="EMBL" id="JAJJMB010000025">
    <property type="protein sequence ID" value="KAI3963672.1"/>
    <property type="molecule type" value="Genomic_DNA"/>
</dbReference>
<comment type="subcellular location">
    <subcellularLocation>
        <location evidence="1">Membrane</location>
        <topology evidence="1">Multi-pass membrane protein</topology>
    </subcellularLocation>
</comment>
<evidence type="ECO:0000256" key="4">
    <source>
        <dbReference type="ARBA" id="ARBA00022989"/>
    </source>
</evidence>
<organism evidence="8 9">
    <name type="scientific">Papaver atlanticum</name>
    <dbReference type="NCBI Taxonomy" id="357466"/>
    <lineage>
        <taxon>Eukaryota</taxon>
        <taxon>Viridiplantae</taxon>
        <taxon>Streptophyta</taxon>
        <taxon>Embryophyta</taxon>
        <taxon>Tracheophyta</taxon>
        <taxon>Spermatophyta</taxon>
        <taxon>Magnoliopsida</taxon>
        <taxon>Ranunculales</taxon>
        <taxon>Papaveraceae</taxon>
        <taxon>Papaveroideae</taxon>
        <taxon>Papaver</taxon>
    </lineage>
</organism>
<proteinExistence type="predicted"/>
<dbReference type="InterPro" id="IPR036259">
    <property type="entry name" value="MFS_trans_sf"/>
</dbReference>
<evidence type="ECO:0000256" key="1">
    <source>
        <dbReference type="ARBA" id="ARBA00004141"/>
    </source>
</evidence>
<keyword evidence="9" id="KW-1185">Reference proteome</keyword>
<dbReference type="AlphaFoldDB" id="A0AAD4TNV3"/>
<evidence type="ECO:0000313" key="8">
    <source>
        <dbReference type="EMBL" id="KAI3963672.1"/>
    </source>
</evidence>
<evidence type="ECO:0000256" key="3">
    <source>
        <dbReference type="ARBA" id="ARBA00022692"/>
    </source>
</evidence>
<comment type="caution">
    <text evidence="8">The sequence shown here is derived from an EMBL/GenBank/DDBJ whole genome shotgun (WGS) entry which is preliminary data.</text>
</comment>
<evidence type="ECO:0000259" key="7">
    <source>
        <dbReference type="PROSITE" id="PS50850"/>
    </source>
</evidence>
<dbReference type="PANTHER" id="PTHR23511">
    <property type="entry name" value="SYNAPTIC VESICLE GLYCOPROTEIN 2"/>
    <property type="match status" value="1"/>
</dbReference>
<feature type="region of interest" description="Disordered" evidence="6">
    <location>
        <begin position="1"/>
        <end position="25"/>
    </location>
</feature>
<evidence type="ECO:0000256" key="5">
    <source>
        <dbReference type="ARBA" id="ARBA00023136"/>
    </source>
</evidence>
<dbReference type="GO" id="GO:0016020">
    <property type="term" value="C:membrane"/>
    <property type="evidence" value="ECO:0007669"/>
    <property type="project" value="UniProtKB-SubCell"/>
</dbReference>
<dbReference type="PROSITE" id="PS50850">
    <property type="entry name" value="MFS"/>
    <property type="match status" value="1"/>
</dbReference>
<dbReference type="GO" id="GO:0022857">
    <property type="term" value="F:transmembrane transporter activity"/>
    <property type="evidence" value="ECO:0007669"/>
    <property type="project" value="InterPro"/>
</dbReference>
<reference evidence="8" key="1">
    <citation type="submission" date="2022-04" db="EMBL/GenBank/DDBJ databases">
        <title>A functionally conserved STORR gene fusion in Papaver species that diverged 16.8 million years ago.</title>
        <authorList>
            <person name="Catania T."/>
        </authorList>
    </citation>
    <scope>NUCLEOTIDE SEQUENCE</scope>
    <source>
        <strain evidence="8">S-188037</strain>
    </source>
</reference>
<accession>A0AAD4TNV3</accession>
<protein>
    <recommendedName>
        <fullName evidence="7">Major facilitator superfamily (MFS) profile domain-containing protein</fullName>
    </recommendedName>
</protein>
<feature type="domain" description="Major facilitator superfamily (MFS) profile" evidence="7">
    <location>
        <begin position="123"/>
        <end position="192"/>
    </location>
</feature>
<dbReference type="SUPFAM" id="SSF103473">
    <property type="entry name" value="MFS general substrate transporter"/>
    <property type="match status" value="1"/>
</dbReference>
<keyword evidence="2" id="KW-0813">Transport</keyword>
<feature type="non-terminal residue" evidence="8">
    <location>
        <position position="192"/>
    </location>
</feature>
<keyword evidence="5" id="KW-0472">Membrane</keyword>
<keyword evidence="3" id="KW-0812">Transmembrane</keyword>
<dbReference type="Gene3D" id="1.20.1250.20">
    <property type="entry name" value="MFS general substrate transporter like domains"/>
    <property type="match status" value="1"/>
</dbReference>
<dbReference type="PANTHER" id="PTHR23511:SF5">
    <property type="entry name" value="MAJOR FACILITATOR-TYPE TRANSPORTER HXNZ-RELATED"/>
    <property type="match status" value="1"/>
</dbReference>
<gene>
    <name evidence="8" type="ORF">MKW98_021912</name>
</gene>
<dbReference type="InterPro" id="IPR020846">
    <property type="entry name" value="MFS_dom"/>
</dbReference>
<dbReference type="Proteomes" id="UP001202328">
    <property type="component" value="Unassembled WGS sequence"/>
</dbReference>